<reference evidence="2 3" key="1">
    <citation type="submission" date="2015-01" db="EMBL/GenBank/DDBJ databases">
        <title>The Genome Sequence of Exophiala spinifera CBS89968.</title>
        <authorList>
            <consortium name="The Broad Institute Genomics Platform"/>
            <person name="Cuomo C."/>
            <person name="de Hoog S."/>
            <person name="Gorbushina A."/>
            <person name="Stielow B."/>
            <person name="Teixiera M."/>
            <person name="Abouelleil A."/>
            <person name="Chapman S.B."/>
            <person name="Priest M."/>
            <person name="Young S.K."/>
            <person name="Wortman J."/>
            <person name="Nusbaum C."/>
            <person name="Birren B."/>
        </authorList>
    </citation>
    <scope>NUCLEOTIDE SEQUENCE [LARGE SCALE GENOMIC DNA]</scope>
    <source>
        <strain evidence="2 3">CBS 89968</strain>
    </source>
</reference>
<sequence length="418" mass="46991">MQSNATKDPAQSPPVEGGLEKLKAEYATAFEENQAAQRKYKDAVAERRRRSQPSDRDVQDSDNDARTLLNRHIELRSLQKKNTSLVVLKDELEKIKSSRHLVTWEVRPPATQEHLAVTSDVGHDIGVLEETLKRHVKALEMAVVHAHFEAKAERAKLDEARERAQSGEYGVVPEQRVRAMLTTRRYLTTWLEESLEKCQNDVGPHGDSNKAVQEPDDQNGVAVTDEMIDEQYERYLTARKRVIEAVDKLRAPLPPNEADDSERQTHKGDDDSTMGPKASSGVAMLNNIEKNLLPSLQQHSVVKAYLTLTREQLDSELRATTNMLDKLSDESQLLQAFPILARSGRFEHAASIIGPKSEAREERDGDEVTRRMKPWLFAAEAADVTLSSHRETQLGQGREAMHSVSQSLAELSLLREAT</sequence>
<dbReference type="OrthoDB" id="5402392at2759"/>
<dbReference type="EMBL" id="KN847496">
    <property type="protein sequence ID" value="KIW14719.1"/>
    <property type="molecule type" value="Genomic_DNA"/>
</dbReference>
<evidence type="ECO:0000313" key="3">
    <source>
        <dbReference type="Proteomes" id="UP000053328"/>
    </source>
</evidence>
<proteinExistence type="predicted"/>
<dbReference type="GeneID" id="27334586"/>
<organism evidence="2 3">
    <name type="scientific">Exophiala spinifera</name>
    <dbReference type="NCBI Taxonomy" id="91928"/>
    <lineage>
        <taxon>Eukaryota</taxon>
        <taxon>Fungi</taxon>
        <taxon>Dikarya</taxon>
        <taxon>Ascomycota</taxon>
        <taxon>Pezizomycotina</taxon>
        <taxon>Eurotiomycetes</taxon>
        <taxon>Chaetothyriomycetidae</taxon>
        <taxon>Chaetothyriales</taxon>
        <taxon>Herpotrichiellaceae</taxon>
        <taxon>Exophiala</taxon>
    </lineage>
</organism>
<evidence type="ECO:0000256" key="1">
    <source>
        <dbReference type="SAM" id="MobiDB-lite"/>
    </source>
</evidence>
<feature type="region of interest" description="Disordered" evidence="1">
    <location>
        <begin position="250"/>
        <end position="280"/>
    </location>
</feature>
<accession>A0A0D2BTX4</accession>
<gene>
    <name evidence="2" type="ORF">PV08_07503</name>
</gene>
<feature type="compositionally biased region" description="Basic and acidic residues" evidence="1">
    <location>
        <begin position="261"/>
        <end position="270"/>
    </location>
</feature>
<keyword evidence="3" id="KW-1185">Reference proteome</keyword>
<protein>
    <submittedName>
        <fullName evidence="2">Uncharacterized protein</fullName>
    </submittedName>
</protein>
<dbReference type="VEuPathDB" id="FungiDB:PV08_07503"/>
<feature type="compositionally biased region" description="Basic and acidic residues" evidence="1">
    <location>
        <begin position="39"/>
        <end position="64"/>
    </location>
</feature>
<dbReference type="Proteomes" id="UP000053328">
    <property type="component" value="Unassembled WGS sequence"/>
</dbReference>
<evidence type="ECO:0000313" key="2">
    <source>
        <dbReference type="EMBL" id="KIW14719.1"/>
    </source>
</evidence>
<dbReference type="HOGENOM" id="CLU_571110_0_0_1"/>
<name>A0A0D2BTX4_9EURO</name>
<dbReference type="AlphaFoldDB" id="A0A0D2BTX4"/>
<feature type="region of interest" description="Disordered" evidence="1">
    <location>
        <begin position="1"/>
        <end position="64"/>
    </location>
</feature>
<dbReference type="RefSeq" id="XP_016234935.1">
    <property type="nucleotide sequence ID" value="XM_016381833.1"/>
</dbReference>